<dbReference type="Proteomes" id="UP000789831">
    <property type="component" value="Unassembled WGS sequence"/>
</dbReference>
<comment type="caution">
    <text evidence="2">The sequence shown here is derived from an EMBL/GenBank/DDBJ whole genome shotgun (WGS) entry which is preliminary data.</text>
</comment>
<organism evidence="2 3">
    <name type="scientific">Ambispora gerdemannii</name>
    <dbReference type="NCBI Taxonomy" id="144530"/>
    <lineage>
        <taxon>Eukaryota</taxon>
        <taxon>Fungi</taxon>
        <taxon>Fungi incertae sedis</taxon>
        <taxon>Mucoromycota</taxon>
        <taxon>Glomeromycotina</taxon>
        <taxon>Glomeromycetes</taxon>
        <taxon>Archaeosporales</taxon>
        <taxon>Ambisporaceae</taxon>
        <taxon>Ambispora</taxon>
    </lineage>
</organism>
<protein>
    <submittedName>
        <fullName evidence="2">1938_t:CDS:1</fullName>
    </submittedName>
</protein>
<feature type="non-terminal residue" evidence="2">
    <location>
        <position position="1"/>
    </location>
</feature>
<proteinExistence type="predicted"/>
<feature type="region of interest" description="Disordered" evidence="1">
    <location>
        <begin position="25"/>
        <end position="62"/>
    </location>
</feature>
<reference evidence="2" key="1">
    <citation type="submission" date="2021-06" db="EMBL/GenBank/DDBJ databases">
        <authorList>
            <person name="Kallberg Y."/>
            <person name="Tangrot J."/>
            <person name="Rosling A."/>
        </authorList>
    </citation>
    <scope>NUCLEOTIDE SEQUENCE</scope>
    <source>
        <strain evidence="2">MT106</strain>
    </source>
</reference>
<dbReference type="AlphaFoldDB" id="A0A9N9EIP8"/>
<name>A0A9N9EIP8_9GLOM</name>
<evidence type="ECO:0000313" key="2">
    <source>
        <dbReference type="EMBL" id="CAG8673391.1"/>
    </source>
</evidence>
<dbReference type="EMBL" id="CAJVPL010008215">
    <property type="protein sequence ID" value="CAG8673391.1"/>
    <property type="molecule type" value="Genomic_DNA"/>
</dbReference>
<evidence type="ECO:0000313" key="3">
    <source>
        <dbReference type="Proteomes" id="UP000789831"/>
    </source>
</evidence>
<gene>
    <name evidence="2" type="ORF">AGERDE_LOCUS12359</name>
</gene>
<keyword evidence="3" id="KW-1185">Reference proteome</keyword>
<evidence type="ECO:0000256" key="1">
    <source>
        <dbReference type="SAM" id="MobiDB-lite"/>
    </source>
</evidence>
<accession>A0A9N9EIP8</accession>
<sequence length="62" mass="6780">RTEGQCELSPKKYLKKATIITKSPKREELDPFNSGTEDLTIPKTNPPDVPLGIPTQKATAGE</sequence>